<dbReference type="SUPFAM" id="SSF52833">
    <property type="entry name" value="Thioredoxin-like"/>
    <property type="match status" value="1"/>
</dbReference>
<dbReference type="RefSeq" id="WP_021762398.1">
    <property type="nucleotide sequence ID" value="NZ_JACHVP010000001.1"/>
</dbReference>
<feature type="chain" id="PRO_5038406826" evidence="1">
    <location>
        <begin position="24"/>
        <end position="235"/>
    </location>
</feature>
<dbReference type="Pfam" id="PF13462">
    <property type="entry name" value="Thioredoxin_4"/>
    <property type="match status" value="1"/>
</dbReference>
<keyword evidence="1" id="KW-0732">Signal</keyword>
<protein>
    <submittedName>
        <fullName evidence="3">Protein-disulfide isomerase</fullName>
    </submittedName>
</protein>
<organism evidence="3 4">
    <name type="scientific">Leifsonia aquatica</name>
    <name type="common">Corynebacterium aquaticum</name>
    <dbReference type="NCBI Taxonomy" id="144185"/>
    <lineage>
        <taxon>Bacteria</taxon>
        <taxon>Bacillati</taxon>
        <taxon>Actinomycetota</taxon>
        <taxon>Actinomycetes</taxon>
        <taxon>Micrococcales</taxon>
        <taxon>Microbacteriaceae</taxon>
        <taxon>Leifsonia</taxon>
    </lineage>
</organism>
<dbReference type="InterPro" id="IPR012336">
    <property type="entry name" value="Thioredoxin-like_fold"/>
</dbReference>
<feature type="signal peptide" evidence="1">
    <location>
        <begin position="1"/>
        <end position="23"/>
    </location>
</feature>
<dbReference type="PROSITE" id="PS51257">
    <property type="entry name" value="PROKAR_LIPOPROTEIN"/>
    <property type="match status" value="1"/>
</dbReference>
<accession>A0A7W4UV69</accession>
<sequence>MKRTRRILAATVIAAALSIGVSACSMFADTSVPVATAKAPTGVDGAVNFDDRYISAGTGQKKVDIWFDAMCPVCGAFEKANGDTLEKAVKDGSVTLRLHPLTFLDSLSGGTGYSTRAAAALTCVGVHDKARVLDYYQALFTDQPEENSKGLTDDELAKRATDLGITDISGCLERGGSYQAWAQANTAHSQSGPIEVDGTKVLDKIEGTPTVLVDGKQFTGSISDAAAFEKFLNDK</sequence>
<evidence type="ECO:0000256" key="1">
    <source>
        <dbReference type="SAM" id="SignalP"/>
    </source>
</evidence>
<evidence type="ECO:0000313" key="3">
    <source>
        <dbReference type="EMBL" id="MBB2966632.1"/>
    </source>
</evidence>
<dbReference type="EMBL" id="JACHVP010000001">
    <property type="protein sequence ID" value="MBB2966632.1"/>
    <property type="molecule type" value="Genomic_DNA"/>
</dbReference>
<gene>
    <name evidence="3" type="ORF">FHX33_001364</name>
</gene>
<proteinExistence type="predicted"/>
<evidence type="ECO:0000313" key="4">
    <source>
        <dbReference type="Proteomes" id="UP000538196"/>
    </source>
</evidence>
<dbReference type="GO" id="GO:0016853">
    <property type="term" value="F:isomerase activity"/>
    <property type="evidence" value="ECO:0007669"/>
    <property type="project" value="UniProtKB-KW"/>
</dbReference>
<feature type="domain" description="Thioredoxin-like fold" evidence="2">
    <location>
        <begin position="60"/>
        <end position="233"/>
    </location>
</feature>
<keyword evidence="4" id="KW-1185">Reference proteome</keyword>
<name>A0A7W4UV69_LEIAQ</name>
<dbReference type="Proteomes" id="UP000538196">
    <property type="component" value="Unassembled WGS sequence"/>
</dbReference>
<reference evidence="3 4" key="1">
    <citation type="submission" date="2020-08" db="EMBL/GenBank/DDBJ databases">
        <title>Sequencing the genomes of 1000 actinobacteria strains.</title>
        <authorList>
            <person name="Klenk H.-P."/>
        </authorList>
    </citation>
    <scope>NUCLEOTIDE SEQUENCE [LARGE SCALE GENOMIC DNA]</scope>
    <source>
        <strain evidence="3 4">DSM 20146</strain>
    </source>
</reference>
<evidence type="ECO:0000259" key="2">
    <source>
        <dbReference type="Pfam" id="PF13462"/>
    </source>
</evidence>
<dbReference type="AlphaFoldDB" id="A0A7W4UV69"/>
<keyword evidence="3" id="KW-0413">Isomerase</keyword>
<dbReference type="InterPro" id="IPR036249">
    <property type="entry name" value="Thioredoxin-like_sf"/>
</dbReference>
<dbReference type="CDD" id="cd02972">
    <property type="entry name" value="DsbA_family"/>
    <property type="match status" value="1"/>
</dbReference>
<comment type="caution">
    <text evidence="3">The sequence shown here is derived from an EMBL/GenBank/DDBJ whole genome shotgun (WGS) entry which is preliminary data.</text>
</comment>
<dbReference type="Gene3D" id="3.40.30.10">
    <property type="entry name" value="Glutaredoxin"/>
    <property type="match status" value="1"/>
</dbReference>